<dbReference type="InterPro" id="IPR004360">
    <property type="entry name" value="Glyas_Fos-R_dOase_dom"/>
</dbReference>
<name>A0A402B9L7_9CHLR</name>
<evidence type="ECO:0000313" key="3">
    <source>
        <dbReference type="Proteomes" id="UP000287171"/>
    </source>
</evidence>
<dbReference type="Gene3D" id="3.10.180.10">
    <property type="entry name" value="2,3-Dihydroxybiphenyl 1,2-Dioxygenase, domain 1"/>
    <property type="match status" value="1"/>
</dbReference>
<dbReference type="RefSeq" id="WP_161982202.1">
    <property type="nucleotide sequence ID" value="NZ_BIFT01000001.1"/>
</dbReference>
<dbReference type="CDD" id="cd06587">
    <property type="entry name" value="VOC"/>
    <property type="match status" value="1"/>
</dbReference>
<feature type="domain" description="VOC" evidence="1">
    <location>
        <begin position="7"/>
        <end position="128"/>
    </location>
</feature>
<dbReference type="SUPFAM" id="SSF54593">
    <property type="entry name" value="Glyoxalase/Bleomycin resistance protein/Dihydroxybiphenyl dioxygenase"/>
    <property type="match status" value="1"/>
</dbReference>
<evidence type="ECO:0000259" key="1">
    <source>
        <dbReference type="PROSITE" id="PS51819"/>
    </source>
</evidence>
<dbReference type="PROSITE" id="PS51819">
    <property type="entry name" value="VOC"/>
    <property type="match status" value="1"/>
</dbReference>
<dbReference type="EMBL" id="BIFT01000001">
    <property type="protein sequence ID" value="GCE28071.1"/>
    <property type="molecule type" value="Genomic_DNA"/>
</dbReference>
<evidence type="ECO:0000313" key="2">
    <source>
        <dbReference type="EMBL" id="GCE28071.1"/>
    </source>
</evidence>
<proteinExistence type="predicted"/>
<dbReference type="Pfam" id="PF00903">
    <property type="entry name" value="Glyoxalase"/>
    <property type="match status" value="1"/>
</dbReference>
<accession>A0A402B9L7</accession>
<protein>
    <recommendedName>
        <fullName evidence="1">VOC domain-containing protein</fullName>
    </recommendedName>
</protein>
<dbReference type="Proteomes" id="UP000287171">
    <property type="component" value="Unassembled WGS sequence"/>
</dbReference>
<dbReference type="InterPro" id="IPR029068">
    <property type="entry name" value="Glyas_Bleomycin-R_OHBP_Dase"/>
</dbReference>
<dbReference type="AlphaFoldDB" id="A0A402B9L7"/>
<reference evidence="3" key="1">
    <citation type="submission" date="2018-12" db="EMBL/GenBank/DDBJ databases">
        <title>Tengunoibacter tsumagoiensis gen. nov., sp. nov., Dictyobacter kobayashii sp. nov., D. alpinus sp. nov., and D. joshuensis sp. nov. and description of Dictyobacteraceae fam. nov. within the order Ktedonobacterales isolated from Tengu-no-mugimeshi.</title>
        <authorList>
            <person name="Wang C.M."/>
            <person name="Zheng Y."/>
            <person name="Sakai Y."/>
            <person name="Toyoda A."/>
            <person name="Minakuchi Y."/>
            <person name="Abe K."/>
            <person name="Yokota A."/>
            <person name="Yabe S."/>
        </authorList>
    </citation>
    <scope>NUCLEOTIDE SEQUENCE [LARGE SCALE GENOMIC DNA]</scope>
    <source>
        <strain evidence="3">Uno16</strain>
    </source>
</reference>
<sequence length="135" mass="15201">MHPTSYPLGHLALRVSNLARAKSFYVDTLHFPLLLEIPGRILVNVQGLAIALIGDDAHTAPEDRFDPYRIGLDHLALAISDKEDLNSLLQTLNQHNIPNHGIEEDQMTHTSYISFYDPDGIAWEFYLTPQPNTAR</sequence>
<comment type="caution">
    <text evidence="2">The sequence shown here is derived from an EMBL/GenBank/DDBJ whole genome shotgun (WGS) entry which is preliminary data.</text>
</comment>
<gene>
    <name evidence="2" type="ORF">KDA_35550</name>
</gene>
<dbReference type="InterPro" id="IPR037523">
    <property type="entry name" value="VOC_core"/>
</dbReference>
<organism evidence="2 3">
    <name type="scientific">Dictyobacter alpinus</name>
    <dbReference type="NCBI Taxonomy" id="2014873"/>
    <lineage>
        <taxon>Bacteria</taxon>
        <taxon>Bacillati</taxon>
        <taxon>Chloroflexota</taxon>
        <taxon>Ktedonobacteria</taxon>
        <taxon>Ktedonobacterales</taxon>
        <taxon>Dictyobacteraceae</taxon>
        <taxon>Dictyobacter</taxon>
    </lineage>
</organism>
<keyword evidence="3" id="KW-1185">Reference proteome</keyword>